<dbReference type="Proteomes" id="UP001208656">
    <property type="component" value="Unassembled WGS sequence"/>
</dbReference>
<organism evidence="1 2">
    <name type="scientific">Pallidibacillus thermolactis</name>
    <dbReference type="NCBI Taxonomy" id="251051"/>
    <lineage>
        <taxon>Bacteria</taxon>
        <taxon>Bacillati</taxon>
        <taxon>Bacillota</taxon>
        <taxon>Bacilli</taxon>
        <taxon>Bacillales</taxon>
        <taxon>Bacillaceae</taxon>
        <taxon>Pallidibacillus</taxon>
    </lineage>
</organism>
<dbReference type="RefSeq" id="WP_263062375.1">
    <property type="nucleotide sequence ID" value="NZ_JAOUSE010000079.1"/>
</dbReference>
<accession>A0ABT2WJE1</accession>
<evidence type="ECO:0000313" key="1">
    <source>
        <dbReference type="EMBL" id="MCU9595809.1"/>
    </source>
</evidence>
<protein>
    <submittedName>
        <fullName evidence="1">Peptidyl-prolyl cis-trans isomerase</fullName>
    </submittedName>
</protein>
<comment type="caution">
    <text evidence="1">The sequence shown here is derived from an EMBL/GenBank/DDBJ whole genome shotgun (WGS) entry which is preliminary data.</text>
</comment>
<dbReference type="EMBL" id="JAOUSE010000079">
    <property type="protein sequence ID" value="MCU9595809.1"/>
    <property type="molecule type" value="Genomic_DNA"/>
</dbReference>
<sequence length="165" mass="19086">MQQILFIKGKTKFNITLDSGSWIFDDRKIDIDTYFSNQEQSEKEVVTHEEKESEFWHRAVREGAYNPPTLKSEKQFKKMKMLTGTFGIPLEPFINNAEPLKEATKLILERKEGNVELPLEKVSEIILQFSYKGKPLKEDGPVYVLFKDGSNLDQPIKNVTGFILE</sequence>
<evidence type="ECO:0000313" key="2">
    <source>
        <dbReference type="Proteomes" id="UP001208656"/>
    </source>
</evidence>
<keyword evidence="2" id="KW-1185">Reference proteome</keyword>
<gene>
    <name evidence="1" type="ORF">OEV82_15475</name>
</gene>
<name>A0ABT2WJE1_9BACI</name>
<reference evidence="1 2" key="1">
    <citation type="submission" date="2022-10" db="EMBL/GenBank/DDBJ databases">
        <title>Description of Fervidibacillus gen. nov. in the family Fervidibacillaceae fam. nov. with two species, Fervidibacillus albus sp. nov., and Fervidibacillus halotolerans sp. nov., isolated from tidal flat sediments.</title>
        <authorList>
            <person name="Kwon K.K."/>
            <person name="Yang S.-H."/>
        </authorList>
    </citation>
    <scope>NUCLEOTIDE SEQUENCE [LARGE SCALE GENOMIC DNA]</scope>
    <source>
        <strain evidence="1 2">DSM 23332</strain>
    </source>
</reference>
<dbReference type="GO" id="GO:0016853">
    <property type="term" value="F:isomerase activity"/>
    <property type="evidence" value="ECO:0007669"/>
    <property type="project" value="UniProtKB-KW"/>
</dbReference>
<proteinExistence type="predicted"/>
<keyword evidence="1" id="KW-0413">Isomerase</keyword>